<name>F4RZ45_MELLP</name>
<dbReference type="InParanoid" id="F4RZ45"/>
<dbReference type="InterPro" id="IPR053185">
    <property type="entry name" value="SET_domain_protein"/>
</dbReference>
<dbReference type="KEGG" id="mlr:MELLADRAFT_66419"/>
<dbReference type="OrthoDB" id="265717at2759"/>
<dbReference type="Pfam" id="PF00856">
    <property type="entry name" value="SET"/>
    <property type="match status" value="1"/>
</dbReference>
<dbReference type="SMART" id="SM00317">
    <property type="entry name" value="SET"/>
    <property type="match status" value="1"/>
</dbReference>
<dbReference type="eggNOG" id="KOG2084">
    <property type="taxonomic scope" value="Eukaryota"/>
</dbReference>
<feature type="domain" description="SET" evidence="1">
    <location>
        <begin position="247"/>
        <end position="398"/>
    </location>
</feature>
<reference evidence="3" key="1">
    <citation type="journal article" date="2011" name="Proc. Natl. Acad. Sci. U.S.A.">
        <title>Obligate biotrophy features unraveled by the genomic analysis of rust fungi.</title>
        <authorList>
            <person name="Duplessis S."/>
            <person name="Cuomo C.A."/>
            <person name="Lin Y.-C."/>
            <person name="Aerts A."/>
            <person name="Tisserant E."/>
            <person name="Veneault-Fourrey C."/>
            <person name="Joly D.L."/>
            <person name="Hacquard S."/>
            <person name="Amselem J."/>
            <person name="Cantarel B.L."/>
            <person name="Chiu R."/>
            <person name="Coutinho P.M."/>
            <person name="Feau N."/>
            <person name="Field M."/>
            <person name="Frey P."/>
            <person name="Gelhaye E."/>
            <person name="Goldberg J."/>
            <person name="Grabherr M.G."/>
            <person name="Kodira C.D."/>
            <person name="Kohler A."/>
            <person name="Kuees U."/>
            <person name="Lindquist E.A."/>
            <person name="Lucas S.M."/>
            <person name="Mago R."/>
            <person name="Mauceli E."/>
            <person name="Morin E."/>
            <person name="Murat C."/>
            <person name="Pangilinan J.L."/>
            <person name="Park R."/>
            <person name="Pearson M."/>
            <person name="Quesneville H."/>
            <person name="Rouhier N."/>
            <person name="Sakthikumar S."/>
            <person name="Salamov A.A."/>
            <person name="Schmutz J."/>
            <person name="Selles B."/>
            <person name="Shapiro H."/>
            <person name="Tanguay P."/>
            <person name="Tuskan G.A."/>
            <person name="Henrissat B."/>
            <person name="Van de Peer Y."/>
            <person name="Rouze P."/>
            <person name="Ellis J.G."/>
            <person name="Dodds P.N."/>
            <person name="Schein J.E."/>
            <person name="Zhong S."/>
            <person name="Hamelin R.C."/>
            <person name="Grigoriev I.V."/>
            <person name="Szabo L.J."/>
            <person name="Martin F."/>
        </authorList>
    </citation>
    <scope>NUCLEOTIDE SEQUENCE [LARGE SCALE GENOMIC DNA]</scope>
    <source>
        <strain evidence="3">98AG31 / pathotype 3-4-7</strain>
    </source>
</reference>
<dbReference type="PANTHER" id="PTHR47332:SF6">
    <property type="entry name" value="SET DOMAIN-CONTAINING PROTEIN"/>
    <property type="match status" value="1"/>
</dbReference>
<evidence type="ECO:0000313" key="2">
    <source>
        <dbReference type="EMBL" id="EGG02383.1"/>
    </source>
</evidence>
<keyword evidence="3" id="KW-1185">Reference proteome</keyword>
<organism evidence="3">
    <name type="scientific">Melampsora larici-populina (strain 98AG31 / pathotype 3-4-7)</name>
    <name type="common">Poplar leaf rust fungus</name>
    <dbReference type="NCBI Taxonomy" id="747676"/>
    <lineage>
        <taxon>Eukaryota</taxon>
        <taxon>Fungi</taxon>
        <taxon>Dikarya</taxon>
        <taxon>Basidiomycota</taxon>
        <taxon>Pucciniomycotina</taxon>
        <taxon>Pucciniomycetes</taxon>
        <taxon>Pucciniales</taxon>
        <taxon>Melampsoraceae</taxon>
        <taxon>Melampsora</taxon>
    </lineage>
</organism>
<dbReference type="Gene3D" id="2.170.270.10">
    <property type="entry name" value="SET domain"/>
    <property type="match status" value="1"/>
</dbReference>
<dbReference type="CDD" id="cd20071">
    <property type="entry name" value="SET_SMYD"/>
    <property type="match status" value="1"/>
</dbReference>
<dbReference type="SUPFAM" id="SSF82199">
    <property type="entry name" value="SET domain"/>
    <property type="match status" value="1"/>
</dbReference>
<dbReference type="HOGENOM" id="CLU_028281_5_0_1"/>
<sequence length="546" mass="60551">MVASLNAQLTYITVGCVLSQVYCGYPSHQPRLDTLRSPVPPLNTFDTSPAPRICNARQARLDSFQSPVPPLNIFGISPAPQPYVCNAIQPRLDSLRSPVHSLDVFGTTVLSLDLYGSTSSPQSCMCDATQSRPESLRSPVVPFMDVLGTTPGQQSYMCNATDLIAPTTPTKSISESRQLPKIGNFAQHECFENSFPGEEEHCLYVDTDFSDGRGISIFTRPSILRDEISQLPVFNSNSNVVTKADRASVPFAITPLPGKGNGALATRVISKGELIISDHAATVIDMETSAYNRQNFDDICVLAFDLLPYSTQSRLRKLDSVGHTRAALVQSAIERNAFESHHGGDERVLHYAVVPEPSIFNHECRPNSAFYFDNKTMRVYISAVRDIALGEEITIAYRDMKASKAERQTAIAHYGFKCTCTHCSMSPKESRASDQRIYEIDTIMGHLTDFNNDSKANLDMADRLIQLYREERFDDRIAEAYTLATMTYNSFGKISEVKKYANLARSAGLIAAGPAWSELPAIEEMQKDPKAHWTHNARHGMRSRNE</sequence>
<dbReference type="InterPro" id="IPR046341">
    <property type="entry name" value="SET_dom_sf"/>
</dbReference>
<accession>F4RZ45</accession>
<protein>
    <recommendedName>
        <fullName evidence="1">SET domain-containing protein</fullName>
    </recommendedName>
</protein>
<gene>
    <name evidence="2" type="ORF">MELLADRAFT_66419</name>
</gene>
<dbReference type="PROSITE" id="PS50280">
    <property type="entry name" value="SET"/>
    <property type="match status" value="1"/>
</dbReference>
<evidence type="ECO:0000313" key="3">
    <source>
        <dbReference type="Proteomes" id="UP000001072"/>
    </source>
</evidence>
<dbReference type="RefSeq" id="XP_007414368.1">
    <property type="nucleotide sequence ID" value="XM_007414306.1"/>
</dbReference>
<dbReference type="Proteomes" id="UP000001072">
    <property type="component" value="Unassembled WGS sequence"/>
</dbReference>
<dbReference type="PANTHER" id="PTHR47332">
    <property type="entry name" value="SET DOMAIN-CONTAINING PROTEIN 5"/>
    <property type="match status" value="1"/>
</dbReference>
<evidence type="ECO:0000259" key="1">
    <source>
        <dbReference type="PROSITE" id="PS50280"/>
    </source>
</evidence>
<dbReference type="AlphaFoldDB" id="F4RZ45"/>
<dbReference type="InterPro" id="IPR001214">
    <property type="entry name" value="SET_dom"/>
</dbReference>
<dbReference type="STRING" id="747676.F4RZ45"/>
<proteinExistence type="predicted"/>
<dbReference type="GeneID" id="18930627"/>
<dbReference type="VEuPathDB" id="FungiDB:MELLADRAFT_66419"/>
<dbReference type="EMBL" id="GL883131">
    <property type="protein sequence ID" value="EGG02383.1"/>
    <property type="molecule type" value="Genomic_DNA"/>
</dbReference>